<sequence length="266" mass="30510">MKKDGHVHTPFCPHGSTDSLELYLQAAINLGFTELTFAEHAPLPASFEDPTPEKDSSMQLNQMEEYLEELNHHKKKYAHKIKVNIGLEVDYIAGYEGEIASFLNKYGHYLDDSILSVHFLTVKDQYYCMDYSEETFGAIADHLGGVQNVYKLYYQTILASVQADLGMYKPKRIGHMSLARKFNRVFPHEFREVQKIEEILISIKKQGMELDFNTAGLRKPNCLEIYPSPWIVERAIQLDIPFCYGSDAHSAKEVGLNYSEFQKIVK</sequence>
<dbReference type="InterPro" id="IPR004013">
    <property type="entry name" value="PHP_dom"/>
</dbReference>
<feature type="domain" description="PHP" evidence="9">
    <location>
        <begin position="4"/>
        <end position="215"/>
    </location>
</feature>
<protein>
    <recommendedName>
        <fullName evidence="3 8">Histidinol-phosphatase</fullName>
        <shortName evidence="8">HolPase</shortName>
        <ecNumber evidence="3 8">3.1.3.15</ecNumber>
    </recommendedName>
</protein>
<evidence type="ECO:0000256" key="2">
    <source>
        <dbReference type="ARBA" id="ARBA00009152"/>
    </source>
</evidence>
<evidence type="ECO:0000313" key="11">
    <source>
        <dbReference type="Proteomes" id="UP000626844"/>
    </source>
</evidence>
<evidence type="ECO:0000256" key="1">
    <source>
        <dbReference type="ARBA" id="ARBA00004970"/>
    </source>
</evidence>
<gene>
    <name evidence="10" type="primary">hisJ</name>
    <name evidence="10" type="ORF">IC621_07840</name>
</gene>
<dbReference type="SUPFAM" id="SSF89550">
    <property type="entry name" value="PHP domain-like"/>
    <property type="match status" value="1"/>
</dbReference>
<evidence type="ECO:0000256" key="6">
    <source>
        <dbReference type="ARBA" id="ARBA00023102"/>
    </source>
</evidence>
<evidence type="ECO:0000259" key="9">
    <source>
        <dbReference type="Pfam" id="PF02811"/>
    </source>
</evidence>
<evidence type="ECO:0000313" key="10">
    <source>
        <dbReference type="EMBL" id="MBD1380137.1"/>
    </source>
</evidence>
<keyword evidence="6 8" id="KW-0368">Histidine biosynthesis</keyword>
<dbReference type="CDD" id="cd12110">
    <property type="entry name" value="PHP_HisPPase_Hisj_like"/>
    <property type="match status" value="1"/>
</dbReference>
<comment type="similarity">
    <text evidence="2 8">Belongs to the PHP hydrolase family. HisK subfamily.</text>
</comment>
<dbReference type="PANTHER" id="PTHR21039:SF0">
    <property type="entry name" value="HISTIDINOL-PHOSPHATASE"/>
    <property type="match status" value="1"/>
</dbReference>
<comment type="caution">
    <text evidence="10">The sequence shown here is derived from an EMBL/GenBank/DDBJ whole genome shotgun (WGS) entry which is preliminary data.</text>
</comment>
<keyword evidence="11" id="KW-1185">Reference proteome</keyword>
<organism evidence="10 11">
    <name type="scientific">Metabacillus arenae</name>
    <dbReference type="NCBI Taxonomy" id="2771434"/>
    <lineage>
        <taxon>Bacteria</taxon>
        <taxon>Bacillati</taxon>
        <taxon>Bacillota</taxon>
        <taxon>Bacilli</taxon>
        <taxon>Bacillales</taxon>
        <taxon>Bacillaceae</taxon>
        <taxon>Metabacillus</taxon>
    </lineage>
</organism>
<dbReference type="EC" id="3.1.3.15" evidence="3 8"/>
<evidence type="ECO:0000256" key="3">
    <source>
        <dbReference type="ARBA" id="ARBA00013085"/>
    </source>
</evidence>
<dbReference type="Pfam" id="PF02811">
    <property type="entry name" value="PHP"/>
    <property type="match status" value="1"/>
</dbReference>
<dbReference type="AlphaFoldDB" id="A0A926N9R8"/>
<dbReference type="EMBL" id="JACXAI010000007">
    <property type="protein sequence ID" value="MBD1380137.1"/>
    <property type="molecule type" value="Genomic_DNA"/>
</dbReference>
<comment type="pathway">
    <text evidence="1 8">Amino-acid biosynthesis; L-histidine biosynthesis; L-histidine from 5-phospho-alpha-D-ribose 1-diphosphate: step 8/9.</text>
</comment>
<dbReference type="Proteomes" id="UP000626844">
    <property type="component" value="Unassembled WGS sequence"/>
</dbReference>
<dbReference type="NCBIfam" id="TIGR01856">
    <property type="entry name" value="hisJ_fam"/>
    <property type="match status" value="1"/>
</dbReference>
<evidence type="ECO:0000256" key="5">
    <source>
        <dbReference type="ARBA" id="ARBA00022801"/>
    </source>
</evidence>
<dbReference type="Pfam" id="PF13263">
    <property type="entry name" value="PHP_C"/>
    <property type="match status" value="1"/>
</dbReference>
<dbReference type="Gene3D" id="3.20.20.140">
    <property type="entry name" value="Metal-dependent hydrolases"/>
    <property type="match status" value="1"/>
</dbReference>
<dbReference type="NCBIfam" id="NF005996">
    <property type="entry name" value="PRK08123.1"/>
    <property type="match status" value="1"/>
</dbReference>
<comment type="catalytic activity">
    <reaction evidence="7 8">
        <text>L-histidinol phosphate + H2O = L-histidinol + phosphate</text>
        <dbReference type="Rhea" id="RHEA:14465"/>
        <dbReference type="ChEBI" id="CHEBI:15377"/>
        <dbReference type="ChEBI" id="CHEBI:43474"/>
        <dbReference type="ChEBI" id="CHEBI:57699"/>
        <dbReference type="ChEBI" id="CHEBI:57980"/>
        <dbReference type="EC" id="3.1.3.15"/>
    </reaction>
</comment>
<accession>A0A926N9R8</accession>
<dbReference type="GO" id="GO:0000105">
    <property type="term" value="P:L-histidine biosynthetic process"/>
    <property type="evidence" value="ECO:0007669"/>
    <property type="project" value="UniProtKB-UniRule"/>
</dbReference>
<dbReference type="RefSeq" id="WP_191157450.1">
    <property type="nucleotide sequence ID" value="NZ_JACXAI010000007.1"/>
</dbReference>
<dbReference type="InterPro" id="IPR016195">
    <property type="entry name" value="Pol/histidinol_Pase-like"/>
</dbReference>
<keyword evidence="5 8" id="KW-0378">Hydrolase</keyword>
<evidence type="ECO:0000256" key="8">
    <source>
        <dbReference type="RuleBase" id="RU366003"/>
    </source>
</evidence>
<dbReference type="GO" id="GO:0004401">
    <property type="term" value="F:histidinol-phosphatase activity"/>
    <property type="evidence" value="ECO:0007669"/>
    <property type="project" value="UniProtKB-UniRule"/>
</dbReference>
<reference evidence="10" key="1">
    <citation type="submission" date="2020-09" db="EMBL/GenBank/DDBJ databases">
        <title>A novel bacterium of genus Bacillus, isolated from South China Sea.</title>
        <authorList>
            <person name="Huang H."/>
            <person name="Mo K."/>
            <person name="Hu Y."/>
        </authorList>
    </citation>
    <scope>NUCLEOTIDE SEQUENCE</scope>
    <source>
        <strain evidence="10">IB182487</strain>
    </source>
</reference>
<dbReference type="GO" id="GO:0005737">
    <property type="term" value="C:cytoplasm"/>
    <property type="evidence" value="ECO:0007669"/>
    <property type="project" value="TreeGrafter"/>
</dbReference>
<name>A0A926N9R8_9BACI</name>
<evidence type="ECO:0000256" key="4">
    <source>
        <dbReference type="ARBA" id="ARBA00022605"/>
    </source>
</evidence>
<dbReference type="InterPro" id="IPR010140">
    <property type="entry name" value="Histidinol_P_phosphatase_HisJ"/>
</dbReference>
<dbReference type="PANTHER" id="PTHR21039">
    <property type="entry name" value="HISTIDINOL PHOSPHATASE-RELATED"/>
    <property type="match status" value="1"/>
</dbReference>
<keyword evidence="4 8" id="KW-0028">Amino-acid biosynthesis</keyword>
<proteinExistence type="inferred from homology"/>
<evidence type="ECO:0000256" key="7">
    <source>
        <dbReference type="ARBA" id="ARBA00049158"/>
    </source>
</evidence>